<dbReference type="Pfam" id="PF14188">
    <property type="entry name" value="DUF4311"/>
    <property type="match status" value="1"/>
</dbReference>
<dbReference type="InterPro" id="IPR020042">
    <property type="entry name" value="DUF4311"/>
</dbReference>
<reference evidence="1 2" key="1">
    <citation type="submission" date="2019-12" db="EMBL/GenBank/DDBJ databases">
        <title>Engineering Photorhabdus to improve their lethality against agricultural pests.</title>
        <authorList>
            <person name="Machado R.A.R."/>
        </authorList>
    </citation>
    <scope>NUCLEOTIDE SEQUENCE [LARGE SCALE GENOMIC DNA]</scope>
    <source>
        <strain evidence="1 2">EN01</strain>
    </source>
</reference>
<dbReference type="AlphaFoldDB" id="A0A6L9JIW8"/>
<name>A0A6L9JIW8_PHOLM</name>
<protein>
    <submittedName>
        <fullName evidence="1">DUF4311 domain-containing protein</fullName>
    </submittedName>
</protein>
<dbReference type="GeneID" id="99863946"/>
<dbReference type="EMBL" id="WSFA01000018">
    <property type="protein sequence ID" value="NDL39029.1"/>
    <property type="molecule type" value="Genomic_DNA"/>
</dbReference>
<proteinExistence type="predicted"/>
<evidence type="ECO:0000313" key="1">
    <source>
        <dbReference type="EMBL" id="NDL39029.1"/>
    </source>
</evidence>
<comment type="caution">
    <text evidence="1">The sequence shown here is derived from an EMBL/GenBank/DDBJ whole genome shotgun (WGS) entry which is preliminary data.</text>
</comment>
<evidence type="ECO:0000313" key="2">
    <source>
        <dbReference type="Proteomes" id="UP000479300"/>
    </source>
</evidence>
<organism evidence="1 2">
    <name type="scientific">Photorhabdus laumondii subsp. laumondii</name>
    <name type="common">Photorhabdus luminescens subsp. laumondii</name>
    <dbReference type="NCBI Taxonomy" id="141679"/>
    <lineage>
        <taxon>Bacteria</taxon>
        <taxon>Pseudomonadati</taxon>
        <taxon>Pseudomonadota</taxon>
        <taxon>Gammaproteobacteria</taxon>
        <taxon>Enterobacterales</taxon>
        <taxon>Morganellaceae</taxon>
        <taxon>Photorhabdus</taxon>
    </lineage>
</organism>
<accession>A0A6L9JIW8</accession>
<sequence>MVPAANLLVNTVMPIIFWLVAIYHKR</sequence>
<dbReference type="RefSeq" id="WP_109791818.1">
    <property type="nucleotide sequence ID" value="NZ_CAWMTZ010000201.1"/>
</dbReference>
<gene>
    <name evidence="1" type="ORF">GPY51_09620</name>
</gene>
<dbReference type="Proteomes" id="UP000479300">
    <property type="component" value="Unassembled WGS sequence"/>
</dbReference>